<dbReference type="RefSeq" id="WP_142642622.1">
    <property type="nucleotide sequence ID" value="NZ_VDGI01000011.1"/>
</dbReference>
<accession>A0A544TQJ6</accession>
<keyword evidence="2" id="KW-1185">Reference proteome</keyword>
<dbReference type="Proteomes" id="UP000316626">
    <property type="component" value="Unassembled WGS sequence"/>
</dbReference>
<organism evidence="1 2">
    <name type="scientific">Psychrobacillus vulpis</name>
    <dbReference type="NCBI Taxonomy" id="2325572"/>
    <lineage>
        <taxon>Bacteria</taxon>
        <taxon>Bacillati</taxon>
        <taxon>Bacillota</taxon>
        <taxon>Bacilli</taxon>
        <taxon>Bacillales</taxon>
        <taxon>Bacillaceae</taxon>
        <taxon>Psychrobacillus</taxon>
    </lineage>
</organism>
<evidence type="ECO:0000313" key="2">
    <source>
        <dbReference type="Proteomes" id="UP000316626"/>
    </source>
</evidence>
<evidence type="ECO:0000313" key="1">
    <source>
        <dbReference type="EMBL" id="TQR19712.1"/>
    </source>
</evidence>
<sequence>MSSKSCAYCRRFSKDIKIIEVPESYADTTKQYIYVCPSCIKEHALENTPEFVPSDLRLFLDSQYKSFTFSLLTNDDGNEYLMLNNNFTTLPPKDLEFIAYELLKTSKLDGLDEYIKTSNKLALMSTSFQNDPEENGKFLLPLDEIGISRKKFNPDKV</sequence>
<proteinExistence type="predicted"/>
<protein>
    <submittedName>
        <fullName evidence="1">Uncharacterized protein</fullName>
    </submittedName>
</protein>
<gene>
    <name evidence="1" type="ORF">FG384_10865</name>
</gene>
<reference evidence="1 2" key="1">
    <citation type="submission" date="2019-06" db="EMBL/GenBank/DDBJ databases">
        <title>Psychrobacillus vulpis sp. nov., a new species isolated from feces of a red fox that inhabits in The Tablas de Daimiel Natural Park, Albacete, Spain.</title>
        <authorList>
            <person name="Rodriguez M."/>
            <person name="Reina J.C."/>
            <person name="Bejar V."/>
            <person name="Llamas I."/>
        </authorList>
    </citation>
    <scope>NUCLEOTIDE SEQUENCE [LARGE SCALE GENOMIC DNA]</scope>
    <source>
        <strain evidence="1 2">Z8</strain>
    </source>
</reference>
<dbReference type="AlphaFoldDB" id="A0A544TQJ6"/>
<dbReference type="EMBL" id="VDGI01000011">
    <property type="protein sequence ID" value="TQR19712.1"/>
    <property type="molecule type" value="Genomic_DNA"/>
</dbReference>
<name>A0A544TQJ6_9BACI</name>
<comment type="caution">
    <text evidence="1">The sequence shown here is derived from an EMBL/GenBank/DDBJ whole genome shotgun (WGS) entry which is preliminary data.</text>
</comment>
<dbReference type="OrthoDB" id="2988032at2"/>